<dbReference type="KEGG" id="hsc:HVS_00870"/>
<sequence length="32" mass="3861">MNKDAIEIILLELNDLHVDTSKTFNRYQEKIR</sequence>
<dbReference type="EMBL" id="CP025197">
    <property type="protein sequence ID" value="AUG56148.1"/>
    <property type="molecule type" value="Genomic_DNA"/>
</dbReference>
<dbReference type="Proteomes" id="UP000233534">
    <property type="component" value="Chromosome"/>
</dbReference>
<proteinExistence type="predicted"/>
<evidence type="ECO:0000313" key="2">
    <source>
        <dbReference type="Proteomes" id="UP000233534"/>
    </source>
</evidence>
<name>A0A2K9E1B4_9FIRM</name>
<keyword evidence="2" id="KW-1185">Reference proteome</keyword>
<dbReference type="AlphaFoldDB" id="A0A2K9E1B4"/>
<protein>
    <submittedName>
        <fullName evidence="1">Uncharacterized protein</fullName>
    </submittedName>
</protein>
<gene>
    <name evidence="1" type="ORF">HVS_00870</name>
</gene>
<evidence type="ECO:0000313" key="1">
    <source>
        <dbReference type="EMBL" id="AUG56148.1"/>
    </source>
</evidence>
<organism evidence="1 2">
    <name type="scientific">Acetivibrio saccincola</name>
    <dbReference type="NCBI Taxonomy" id="1677857"/>
    <lineage>
        <taxon>Bacteria</taxon>
        <taxon>Bacillati</taxon>
        <taxon>Bacillota</taxon>
        <taxon>Clostridia</taxon>
        <taxon>Eubacteriales</taxon>
        <taxon>Oscillospiraceae</taxon>
        <taxon>Acetivibrio</taxon>
    </lineage>
</organism>
<accession>A0A2K9E1B4</accession>
<reference evidence="1 2" key="1">
    <citation type="submission" date="2017-12" db="EMBL/GenBank/DDBJ databases">
        <title>Complete genome sequence of Herbivorax saccincola GGR1, a novel Cellulosome-producing hydrolytic bacterium in a thermophilic biogas plant, established by Illumina and Nanopore MinION sequencing.</title>
        <authorList>
            <person name="Pechtl A."/>
            <person name="Ruckert C."/>
            <person name="Koeck D.E."/>
            <person name="Maus I."/>
            <person name="Winkler A."/>
            <person name="Kalinowski J."/>
            <person name="Puhler A."/>
            <person name="Schwarz W.W."/>
            <person name="Zverlov V.V."/>
            <person name="Schluter A."/>
            <person name="Liebl W."/>
        </authorList>
    </citation>
    <scope>NUCLEOTIDE SEQUENCE [LARGE SCALE GENOMIC DNA]</scope>
    <source>
        <strain evidence="2">SR1</strain>
    </source>
</reference>